<dbReference type="PANTHER" id="PTHR47893">
    <property type="entry name" value="REGULATORY PROTEIN PCHR"/>
    <property type="match status" value="1"/>
</dbReference>
<evidence type="ECO:0000256" key="2">
    <source>
        <dbReference type="ARBA" id="ARBA00023125"/>
    </source>
</evidence>
<dbReference type="Gene3D" id="1.10.10.60">
    <property type="entry name" value="Homeodomain-like"/>
    <property type="match status" value="1"/>
</dbReference>
<dbReference type="PRINTS" id="PR00032">
    <property type="entry name" value="HTHARAC"/>
</dbReference>
<dbReference type="InterPro" id="IPR018062">
    <property type="entry name" value="HTH_AraC-typ_CS"/>
</dbReference>
<keyword evidence="3" id="KW-0804">Transcription</keyword>
<dbReference type="InterPro" id="IPR020449">
    <property type="entry name" value="Tscrpt_reg_AraC-type_HTH"/>
</dbReference>
<dbReference type="SMART" id="SM00342">
    <property type="entry name" value="HTH_ARAC"/>
    <property type="match status" value="1"/>
</dbReference>
<dbReference type="Proteomes" id="UP000253410">
    <property type="component" value="Unassembled WGS sequence"/>
</dbReference>
<protein>
    <recommendedName>
        <fullName evidence="4">HTH araC/xylS-type domain-containing protein</fullName>
    </recommendedName>
</protein>
<keyword evidence="2" id="KW-0238">DNA-binding</keyword>
<dbReference type="SUPFAM" id="SSF46689">
    <property type="entry name" value="Homeodomain-like"/>
    <property type="match status" value="2"/>
</dbReference>
<evidence type="ECO:0000256" key="1">
    <source>
        <dbReference type="ARBA" id="ARBA00023015"/>
    </source>
</evidence>
<dbReference type="OrthoDB" id="799767at2"/>
<proteinExistence type="predicted"/>
<dbReference type="RefSeq" id="WP_113615102.1">
    <property type="nucleotide sequence ID" value="NZ_QFFJ01000001.1"/>
</dbReference>
<dbReference type="PANTHER" id="PTHR47893:SF1">
    <property type="entry name" value="REGULATORY PROTEIN PCHR"/>
    <property type="match status" value="1"/>
</dbReference>
<accession>A0A365Y2M1</accession>
<evidence type="ECO:0000256" key="3">
    <source>
        <dbReference type="ARBA" id="ARBA00023163"/>
    </source>
</evidence>
<dbReference type="PROSITE" id="PS00041">
    <property type="entry name" value="HTH_ARAC_FAMILY_1"/>
    <property type="match status" value="1"/>
</dbReference>
<evidence type="ECO:0000313" key="6">
    <source>
        <dbReference type="Proteomes" id="UP000253410"/>
    </source>
</evidence>
<organism evidence="5 6">
    <name type="scientific">Chitinophaga flava</name>
    <dbReference type="NCBI Taxonomy" id="2259036"/>
    <lineage>
        <taxon>Bacteria</taxon>
        <taxon>Pseudomonadati</taxon>
        <taxon>Bacteroidota</taxon>
        <taxon>Chitinophagia</taxon>
        <taxon>Chitinophagales</taxon>
        <taxon>Chitinophagaceae</taxon>
        <taxon>Chitinophaga</taxon>
    </lineage>
</organism>
<keyword evidence="1" id="KW-0805">Transcription regulation</keyword>
<feature type="domain" description="HTH araC/xylS-type" evidence="4">
    <location>
        <begin position="234"/>
        <end position="329"/>
    </location>
</feature>
<sequence length="329" mass="37595">MGMIISDQRGGWQELSRSFSLGGSQEPLLVRERREKLSFSFGDLELVELTLPDIYIVYGDMRLKHYQFRVRSEDMPDTVELHFALEGEGVVENHACGRTYNFRANENNIVYIPEFDCSINYTHGKPFRFFEVHFSRSRFLELAQHTTATMQRFLEKVDKGQHGDLGAENIPITMPMHQCLQDIMQCRFTGGLKLLFLQAKCLELLTLQAEAFDKAGQRQQQTVIRSAYEKERILYAREYLLSHMAEPPSLEQLATIAGINTFKLKNGFKELFNNTVFGVLADVRLSTAKERILSGEAIKDVAEELGYSSVQHFGTAFRKKFGITPGTVK</sequence>
<reference evidence="5 6" key="1">
    <citation type="submission" date="2018-05" db="EMBL/GenBank/DDBJ databases">
        <title>Chitinophaga sp. K3CV102501T nov., isolated from isolated from a monsoon evergreen broad-leaved forest soil.</title>
        <authorList>
            <person name="Lv Y."/>
        </authorList>
    </citation>
    <scope>NUCLEOTIDE SEQUENCE [LARGE SCALE GENOMIC DNA]</scope>
    <source>
        <strain evidence="5 6">GDMCC 1.1325</strain>
    </source>
</reference>
<gene>
    <name evidence="5" type="ORF">DF182_07930</name>
</gene>
<evidence type="ECO:0000259" key="4">
    <source>
        <dbReference type="PROSITE" id="PS01124"/>
    </source>
</evidence>
<name>A0A365Y2M1_9BACT</name>
<dbReference type="PROSITE" id="PS01124">
    <property type="entry name" value="HTH_ARAC_FAMILY_2"/>
    <property type="match status" value="1"/>
</dbReference>
<evidence type="ECO:0000313" key="5">
    <source>
        <dbReference type="EMBL" id="RBL92501.1"/>
    </source>
</evidence>
<dbReference type="GO" id="GO:0003700">
    <property type="term" value="F:DNA-binding transcription factor activity"/>
    <property type="evidence" value="ECO:0007669"/>
    <property type="project" value="InterPro"/>
</dbReference>
<dbReference type="Pfam" id="PF12833">
    <property type="entry name" value="HTH_18"/>
    <property type="match status" value="1"/>
</dbReference>
<dbReference type="GO" id="GO:0043565">
    <property type="term" value="F:sequence-specific DNA binding"/>
    <property type="evidence" value="ECO:0007669"/>
    <property type="project" value="InterPro"/>
</dbReference>
<dbReference type="EMBL" id="QFFJ01000001">
    <property type="protein sequence ID" value="RBL92501.1"/>
    <property type="molecule type" value="Genomic_DNA"/>
</dbReference>
<dbReference type="InterPro" id="IPR018060">
    <property type="entry name" value="HTH_AraC"/>
</dbReference>
<dbReference type="InterPro" id="IPR009057">
    <property type="entry name" value="Homeodomain-like_sf"/>
</dbReference>
<dbReference type="AlphaFoldDB" id="A0A365Y2M1"/>
<keyword evidence="6" id="KW-1185">Reference proteome</keyword>
<dbReference type="InterPro" id="IPR053142">
    <property type="entry name" value="PchR_regulatory_protein"/>
</dbReference>
<comment type="caution">
    <text evidence="5">The sequence shown here is derived from an EMBL/GenBank/DDBJ whole genome shotgun (WGS) entry which is preliminary data.</text>
</comment>